<sequence length="98" mass="11173">MNFNHCHDWTFVGLEIDWRLGESVFKMRDTSSHGRTLIARGVLSVNMPRQHPWGPSVSINRMTQSQDERGCVLCIEMQSGDVIECIARSFDFAETSPD</sequence>
<name>A4JRZ0_BURVG</name>
<reference evidence="2" key="1">
    <citation type="submission" date="2007-03" db="EMBL/GenBank/DDBJ databases">
        <title>Complete sequence of chromosome 3 of Burkholderia vietnamiensis G4.</title>
        <authorList>
            <consortium name="US DOE Joint Genome Institute"/>
            <person name="Copeland A."/>
            <person name="Lucas S."/>
            <person name="Lapidus A."/>
            <person name="Barry K."/>
            <person name="Detter J.C."/>
            <person name="Glavina del Rio T."/>
            <person name="Hammon N."/>
            <person name="Israni S."/>
            <person name="Dalin E."/>
            <person name="Tice H."/>
            <person name="Pitluck S."/>
            <person name="Chain P."/>
            <person name="Malfatti S."/>
            <person name="Shin M."/>
            <person name="Vergez L."/>
            <person name="Schmutz J."/>
            <person name="Larimer F."/>
            <person name="Land M."/>
            <person name="Hauser L."/>
            <person name="Kyrpides N."/>
            <person name="Tiedje J."/>
            <person name="Richardson P."/>
        </authorList>
    </citation>
    <scope>NUCLEOTIDE SEQUENCE [LARGE SCALE GENOMIC DNA]</scope>
    <source>
        <strain evidence="2">G4 / LMG 22486</strain>
    </source>
</reference>
<evidence type="ECO:0000313" key="1">
    <source>
        <dbReference type="EMBL" id="ABO59043.1"/>
    </source>
</evidence>
<proteinExistence type="predicted"/>
<dbReference type="Proteomes" id="UP000002287">
    <property type="component" value="Chromosome 3"/>
</dbReference>
<dbReference type="AlphaFoldDB" id="A4JRZ0"/>
<dbReference type="EMBL" id="CP000616">
    <property type="protein sequence ID" value="ABO59043.1"/>
    <property type="molecule type" value="Genomic_DNA"/>
</dbReference>
<organism evidence="1 2">
    <name type="scientific">Burkholderia vietnamiensis (strain G4 / LMG 22486)</name>
    <name type="common">Burkholderia cepacia (strain R1808)</name>
    <dbReference type="NCBI Taxonomy" id="269482"/>
    <lineage>
        <taxon>Bacteria</taxon>
        <taxon>Pseudomonadati</taxon>
        <taxon>Pseudomonadota</taxon>
        <taxon>Betaproteobacteria</taxon>
        <taxon>Burkholderiales</taxon>
        <taxon>Burkholderiaceae</taxon>
        <taxon>Burkholderia</taxon>
        <taxon>Burkholderia cepacia complex</taxon>
    </lineage>
</organism>
<gene>
    <name evidence="1" type="ordered locus">Bcep1808_6125</name>
</gene>
<protein>
    <submittedName>
        <fullName evidence="1">Uncharacterized protein</fullName>
    </submittedName>
</protein>
<accession>A4JRZ0</accession>
<evidence type="ECO:0000313" key="2">
    <source>
        <dbReference type="Proteomes" id="UP000002287"/>
    </source>
</evidence>
<dbReference type="KEGG" id="bvi:Bcep1808_6125"/>
<dbReference type="eggNOG" id="ENOG5033FGI">
    <property type="taxonomic scope" value="Bacteria"/>
</dbReference>
<dbReference type="HOGENOM" id="CLU_2409908_0_0_4"/>